<dbReference type="AlphaFoldDB" id="A0A2P2QF07"/>
<proteinExistence type="predicted"/>
<organism evidence="2">
    <name type="scientific">Rhizophora mucronata</name>
    <name type="common">Asiatic mangrove</name>
    <dbReference type="NCBI Taxonomy" id="61149"/>
    <lineage>
        <taxon>Eukaryota</taxon>
        <taxon>Viridiplantae</taxon>
        <taxon>Streptophyta</taxon>
        <taxon>Embryophyta</taxon>
        <taxon>Tracheophyta</taxon>
        <taxon>Spermatophyta</taxon>
        <taxon>Magnoliopsida</taxon>
        <taxon>eudicotyledons</taxon>
        <taxon>Gunneridae</taxon>
        <taxon>Pentapetalae</taxon>
        <taxon>rosids</taxon>
        <taxon>fabids</taxon>
        <taxon>Malpighiales</taxon>
        <taxon>Rhizophoraceae</taxon>
        <taxon>Rhizophora</taxon>
    </lineage>
</organism>
<protein>
    <submittedName>
        <fullName evidence="2">Uncharacterized protein</fullName>
    </submittedName>
</protein>
<feature type="region of interest" description="Disordered" evidence="1">
    <location>
        <begin position="1"/>
        <end position="46"/>
    </location>
</feature>
<feature type="compositionally biased region" description="Basic residues" evidence="1">
    <location>
        <begin position="1"/>
        <end position="13"/>
    </location>
</feature>
<accession>A0A2P2QF07</accession>
<evidence type="ECO:0000256" key="1">
    <source>
        <dbReference type="SAM" id="MobiDB-lite"/>
    </source>
</evidence>
<feature type="compositionally biased region" description="Low complexity" evidence="1">
    <location>
        <begin position="28"/>
        <end position="37"/>
    </location>
</feature>
<name>A0A2P2QF07_RHIMU</name>
<evidence type="ECO:0000313" key="2">
    <source>
        <dbReference type="EMBL" id="MBX65484.1"/>
    </source>
</evidence>
<sequence>MKRRQRRTIRRRGKDPSSNGSRLPDGNSLPLSVSSSCSPPPCFASI</sequence>
<dbReference type="EMBL" id="GGEC01085000">
    <property type="protein sequence ID" value="MBX65484.1"/>
    <property type="molecule type" value="Transcribed_RNA"/>
</dbReference>
<reference evidence="2" key="1">
    <citation type="submission" date="2018-02" db="EMBL/GenBank/DDBJ databases">
        <title>Rhizophora mucronata_Transcriptome.</title>
        <authorList>
            <person name="Meera S.P."/>
            <person name="Sreeshan A."/>
            <person name="Augustine A."/>
        </authorList>
    </citation>
    <scope>NUCLEOTIDE SEQUENCE</scope>
    <source>
        <tissue evidence="2">Leaf</tissue>
    </source>
</reference>